<dbReference type="AlphaFoldDB" id="A0A9D4LP67"/>
<protein>
    <submittedName>
        <fullName evidence="1">Uncharacterized protein</fullName>
    </submittedName>
</protein>
<accession>A0A9D4LP67</accession>
<keyword evidence="2" id="KW-1185">Reference proteome</keyword>
<name>A0A9D4LP67_DREPO</name>
<dbReference type="Proteomes" id="UP000828390">
    <property type="component" value="Unassembled WGS sequence"/>
</dbReference>
<gene>
    <name evidence="1" type="ORF">DPMN_024236</name>
</gene>
<sequence length="103" mass="11609">MSSSTGCAILSAISGFTVSCHPKVTSSRFMSPWGWNESASSHPRVDNDPMSVSRYDAKLLKLVTTDSCHPRVTSSRFMSPWNDFKPTGHPRGDFKRFQLYYIM</sequence>
<dbReference type="EMBL" id="JAIWYP010000002">
    <property type="protein sequence ID" value="KAH3861309.1"/>
    <property type="molecule type" value="Genomic_DNA"/>
</dbReference>
<evidence type="ECO:0000313" key="1">
    <source>
        <dbReference type="EMBL" id="KAH3861309.1"/>
    </source>
</evidence>
<reference evidence="1" key="2">
    <citation type="submission" date="2020-11" db="EMBL/GenBank/DDBJ databases">
        <authorList>
            <person name="McCartney M.A."/>
            <person name="Auch B."/>
            <person name="Kono T."/>
            <person name="Mallez S."/>
            <person name="Becker A."/>
            <person name="Gohl D.M."/>
            <person name="Silverstein K.A.T."/>
            <person name="Koren S."/>
            <person name="Bechman K.B."/>
            <person name="Herman A."/>
            <person name="Abrahante J.E."/>
            <person name="Garbe J."/>
        </authorList>
    </citation>
    <scope>NUCLEOTIDE SEQUENCE</scope>
    <source>
        <strain evidence="1">Duluth1</strain>
        <tissue evidence="1">Whole animal</tissue>
    </source>
</reference>
<reference evidence="1" key="1">
    <citation type="journal article" date="2019" name="bioRxiv">
        <title>The Genome of the Zebra Mussel, Dreissena polymorpha: A Resource for Invasive Species Research.</title>
        <authorList>
            <person name="McCartney M.A."/>
            <person name="Auch B."/>
            <person name="Kono T."/>
            <person name="Mallez S."/>
            <person name="Zhang Y."/>
            <person name="Obille A."/>
            <person name="Becker A."/>
            <person name="Abrahante J.E."/>
            <person name="Garbe J."/>
            <person name="Badalamenti J.P."/>
            <person name="Herman A."/>
            <person name="Mangelson H."/>
            <person name="Liachko I."/>
            <person name="Sullivan S."/>
            <person name="Sone E.D."/>
            <person name="Koren S."/>
            <person name="Silverstein K.A.T."/>
            <person name="Beckman K.B."/>
            <person name="Gohl D.M."/>
        </authorList>
    </citation>
    <scope>NUCLEOTIDE SEQUENCE</scope>
    <source>
        <strain evidence="1">Duluth1</strain>
        <tissue evidence="1">Whole animal</tissue>
    </source>
</reference>
<comment type="caution">
    <text evidence="1">The sequence shown here is derived from an EMBL/GenBank/DDBJ whole genome shotgun (WGS) entry which is preliminary data.</text>
</comment>
<proteinExistence type="predicted"/>
<evidence type="ECO:0000313" key="2">
    <source>
        <dbReference type="Proteomes" id="UP000828390"/>
    </source>
</evidence>
<organism evidence="1 2">
    <name type="scientific">Dreissena polymorpha</name>
    <name type="common">Zebra mussel</name>
    <name type="synonym">Mytilus polymorpha</name>
    <dbReference type="NCBI Taxonomy" id="45954"/>
    <lineage>
        <taxon>Eukaryota</taxon>
        <taxon>Metazoa</taxon>
        <taxon>Spiralia</taxon>
        <taxon>Lophotrochozoa</taxon>
        <taxon>Mollusca</taxon>
        <taxon>Bivalvia</taxon>
        <taxon>Autobranchia</taxon>
        <taxon>Heteroconchia</taxon>
        <taxon>Euheterodonta</taxon>
        <taxon>Imparidentia</taxon>
        <taxon>Neoheterodontei</taxon>
        <taxon>Myida</taxon>
        <taxon>Dreissenoidea</taxon>
        <taxon>Dreissenidae</taxon>
        <taxon>Dreissena</taxon>
    </lineage>
</organism>